<protein>
    <submittedName>
        <fullName evidence="1">Uncharacterized protein</fullName>
    </submittedName>
</protein>
<feature type="non-terminal residue" evidence="1">
    <location>
        <position position="105"/>
    </location>
</feature>
<dbReference type="Proteomes" id="UP000269945">
    <property type="component" value="Unassembled WGS sequence"/>
</dbReference>
<evidence type="ECO:0000313" key="1">
    <source>
        <dbReference type="EMBL" id="VCX40158.1"/>
    </source>
</evidence>
<reference evidence="1 2" key="1">
    <citation type="submission" date="2018-10" db="EMBL/GenBank/DDBJ databases">
        <authorList>
            <person name="Ekblom R."/>
            <person name="Jareborg N."/>
        </authorList>
    </citation>
    <scope>NUCLEOTIDE SEQUENCE [LARGE SCALE GENOMIC DNA]</scope>
    <source>
        <tissue evidence="1">Muscle</tissue>
    </source>
</reference>
<accession>A0A9X9Q982</accession>
<sequence length="105" mass="11660">MNDLQGHLSLLGKSMLVSVSCWLTQSFIKTPQGLLRMTGPRCGFRKPQRRESVSSQHFFLSFSQMRGPSLLLWAPGWRTKAQAANSALGGVLSQVVQSTGWPLRE</sequence>
<dbReference type="AlphaFoldDB" id="A0A9X9Q982"/>
<keyword evidence="2" id="KW-1185">Reference proteome</keyword>
<evidence type="ECO:0000313" key="2">
    <source>
        <dbReference type="Proteomes" id="UP000269945"/>
    </source>
</evidence>
<comment type="caution">
    <text evidence="1">The sequence shown here is derived from an EMBL/GenBank/DDBJ whole genome shotgun (WGS) entry which is preliminary data.</text>
</comment>
<gene>
    <name evidence="1" type="ORF">BN2614_LOCUS1</name>
</gene>
<proteinExistence type="predicted"/>
<dbReference type="EMBL" id="CYRY02044940">
    <property type="protein sequence ID" value="VCX40158.1"/>
    <property type="molecule type" value="Genomic_DNA"/>
</dbReference>
<organism evidence="1 2">
    <name type="scientific">Gulo gulo</name>
    <name type="common">Wolverine</name>
    <name type="synonym">Gluton</name>
    <dbReference type="NCBI Taxonomy" id="48420"/>
    <lineage>
        <taxon>Eukaryota</taxon>
        <taxon>Metazoa</taxon>
        <taxon>Chordata</taxon>
        <taxon>Craniata</taxon>
        <taxon>Vertebrata</taxon>
        <taxon>Euteleostomi</taxon>
        <taxon>Mammalia</taxon>
        <taxon>Eutheria</taxon>
        <taxon>Laurasiatheria</taxon>
        <taxon>Carnivora</taxon>
        <taxon>Caniformia</taxon>
        <taxon>Musteloidea</taxon>
        <taxon>Mustelidae</taxon>
        <taxon>Guloninae</taxon>
        <taxon>Gulo</taxon>
    </lineage>
</organism>
<name>A0A9X9Q982_GULGU</name>